<evidence type="ECO:0000313" key="7">
    <source>
        <dbReference type="EMBL" id="KXZ46217.1"/>
    </source>
</evidence>
<dbReference type="STRING" id="33097.A0A150G8P5"/>
<reference evidence="8" key="1">
    <citation type="journal article" date="2016" name="Nat. Commun.">
        <title>The Gonium pectorale genome demonstrates co-option of cell cycle regulation during the evolution of multicellularity.</title>
        <authorList>
            <person name="Hanschen E.R."/>
            <person name="Marriage T.N."/>
            <person name="Ferris P.J."/>
            <person name="Hamaji T."/>
            <person name="Toyoda A."/>
            <person name="Fujiyama A."/>
            <person name="Neme R."/>
            <person name="Noguchi H."/>
            <person name="Minakuchi Y."/>
            <person name="Suzuki M."/>
            <person name="Kawai-Toyooka H."/>
            <person name="Smith D.R."/>
            <person name="Sparks H."/>
            <person name="Anderson J."/>
            <person name="Bakaric R."/>
            <person name="Luria V."/>
            <person name="Karger A."/>
            <person name="Kirschner M.W."/>
            <person name="Durand P.M."/>
            <person name="Michod R.E."/>
            <person name="Nozaki H."/>
            <person name="Olson B.J."/>
        </authorList>
    </citation>
    <scope>NUCLEOTIDE SEQUENCE [LARGE SCALE GENOMIC DNA]</scope>
    <source>
        <strain evidence="8">NIES-2863</strain>
    </source>
</reference>
<dbReference type="InterPro" id="IPR020806">
    <property type="entry name" value="PKS_PP-bd"/>
</dbReference>
<comment type="caution">
    <text evidence="7">The sequence shown here is derived from an EMBL/GenBank/DDBJ whole genome shotgun (WGS) entry which is preliminary data.</text>
</comment>
<dbReference type="Gene3D" id="1.10.1200.10">
    <property type="entry name" value="ACP-like"/>
    <property type="match status" value="2"/>
</dbReference>
<keyword evidence="8" id="KW-1185">Reference proteome</keyword>
<dbReference type="Gene3D" id="3.40.47.10">
    <property type="match status" value="1"/>
</dbReference>
<feature type="domain" description="Ketosynthase family 3 (KS3)" evidence="6">
    <location>
        <begin position="120"/>
        <end position="574"/>
    </location>
</feature>
<dbReference type="GO" id="GO:0004312">
    <property type="term" value="F:fatty acid synthase activity"/>
    <property type="evidence" value="ECO:0007669"/>
    <property type="project" value="TreeGrafter"/>
</dbReference>
<dbReference type="Pfam" id="PF02801">
    <property type="entry name" value="Ketoacyl-synt_C"/>
    <property type="match status" value="1"/>
</dbReference>
<feature type="region of interest" description="Disordered" evidence="4">
    <location>
        <begin position="2041"/>
        <end position="2083"/>
    </location>
</feature>
<dbReference type="PROSITE" id="PS00606">
    <property type="entry name" value="KS3_1"/>
    <property type="match status" value="1"/>
</dbReference>
<dbReference type="Proteomes" id="UP000075714">
    <property type="component" value="Unassembled WGS sequence"/>
</dbReference>
<dbReference type="InterPro" id="IPR009081">
    <property type="entry name" value="PP-bd_ACP"/>
</dbReference>
<dbReference type="InterPro" id="IPR006162">
    <property type="entry name" value="Ppantetheine_attach_site"/>
</dbReference>
<keyword evidence="1" id="KW-0596">Phosphopantetheine</keyword>
<dbReference type="PROSITE" id="PS52004">
    <property type="entry name" value="KS3_2"/>
    <property type="match status" value="1"/>
</dbReference>
<dbReference type="InterPro" id="IPR018201">
    <property type="entry name" value="Ketoacyl_synth_AS"/>
</dbReference>
<dbReference type="PANTHER" id="PTHR43775">
    <property type="entry name" value="FATTY ACID SYNTHASE"/>
    <property type="match status" value="1"/>
</dbReference>
<dbReference type="Pfam" id="PF00550">
    <property type="entry name" value="PP-binding"/>
    <property type="match status" value="2"/>
</dbReference>
<dbReference type="SUPFAM" id="SSF53474">
    <property type="entry name" value="alpha/beta-Hydrolases"/>
    <property type="match status" value="2"/>
</dbReference>
<evidence type="ECO:0000256" key="1">
    <source>
        <dbReference type="ARBA" id="ARBA00022450"/>
    </source>
</evidence>
<feature type="compositionally biased region" description="Pro residues" evidence="4">
    <location>
        <begin position="2049"/>
        <end position="2058"/>
    </location>
</feature>
<evidence type="ECO:0000256" key="2">
    <source>
        <dbReference type="ARBA" id="ARBA00022553"/>
    </source>
</evidence>
<dbReference type="EMBL" id="LSYV01000047">
    <property type="protein sequence ID" value="KXZ46217.1"/>
    <property type="molecule type" value="Genomic_DNA"/>
</dbReference>
<dbReference type="Pfam" id="PF00109">
    <property type="entry name" value="ketoacyl-synt"/>
    <property type="match status" value="1"/>
</dbReference>
<evidence type="ECO:0000313" key="8">
    <source>
        <dbReference type="Proteomes" id="UP000075714"/>
    </source>
</evidence>
<dbReference type="InterPro" id="IPR020841">
    <property type="entry name" value="PKS_Beta-ketoAc_synthase_dom"/>
</dbReference>
<evidence type="ECO:0000259" key="6">
    <source>
        <dbReference type="PROSITE" id="PS52004"/>
    </source>
</evidence>
<protein>
    <submittedName>
        <fullName evidence="7">Uncharacterized protein</fullName>
    </submittedName>
</protein>
<dbReference type="InterPro" id="IPR016039">
    <property type="entry name" value="Thiolase-like"/>
</dbReference>
<dbReference type="OrthoDB" id="548296at2759"/>
<dbReference type="InterPro" id="IPR036736">
    <property type="entry name" value="ACP-like_sf"/>
</dbReference>
<accession>A0A150G8P5</accession>
<feature type="compositionally biased region" description="Low complexity" evidence="4">
    <location>
        <begin position="1161"/>
        <end position="1174"/>
    </location>
</feature>
<dbReference type="SMART" id="SM00823">
    <property type="entry name" value="PKS_PP"/>
    <property type="match status" value="2"/>
</dbReference>
<dbReference type="GO" id="GO:0004315">
    <property type="term" value="F:3-oxoacyl-[acyl-carrier-protein] synthase activity"/>
    <property type="evidence" value="ECO:0007669"/>
    <property type="project" value="InterPro"/>
</dbReference>
<organism evidence="7 8">
    <name type="scientific">Gonium pectorale</name>
    <name type="common">Green alga</name>
    <dbReference type="NCBI Taxonomy" id="33097"/>
    <lineage>
        <taxon>Eukaryota</taxon>
        <taxon>Viridiplantae</taxon>
        <taxon>Chlorophyta</taxon>
        <taxon>core chlorophytes</taxon>
        <taxon>Chlorophyceae</taxon>
        <taxon>CS clade</taxon>
        <taxon>Chlamydomonadales</taxon>
        <taxon>Volvocaceae</taxon>
        <taxon>Gonium</taxon>
    </lineage>
</organism>
<sequence>MLGTTTAAGVAGGDSAAPTALSAAGGAVMDGPALRRLVREAVEAAVGGPVEDEAPLMEAGLDSLGATELRNALQTAAQVQLPPTLVFDYPTTAAITEFLMEQTQQRQPGAATRGAGGAIAPPVLAAGSMRGAAGLVVVAGMSALPWSLLDPTTTGDGVTTVPLGRWDAADPRVASAGAGSAPGLPPQFGAFVRGVELFDAQLFGIGPAEAATMDPQQRLLLRAALEAVPSDTSLSSLVGGHVGVFVGIASSDYEALGQRHGVQIGPYSFTAASSAVASGRLAYAFGLRGPSASIDTACSSSLVAVHVAAGSLRSGDCVAALAGGVQLNLVPQSTMMVAAAGLLAADGRSKVLDAAADGYGRGEACRALWLRTAASAGSPILAVLAATSVNTNGKASALTAPHGPTQQQLLAAALRSGGVSPTEVAGLQLHANGTPLGDPIEVGAVAAAYLGAGGTGGDRAQPFAWVSVKGYGGHQEAAAGAVELTEMVAALGQRCLPPAFNLRALNPMLEAPLEAFGDAGGAVVARGGPMGLPMAAVRAGGTGTGTGRDAQGQAIFGVSSFGAQGTNAHALMASAWGRESSSPVADSSGRDAAGGLAAAAGQRHWVASEPQLLLLSTRVTRSRRNGPRVTMLGRFDHPSLAYLWDGVAVPGDDTGGAAALATLAPPLLTNTAVLSAAVAAVRLMLSSSSSPDSGFGGGFVLHDLVLSSPQPLPVRLAAAGHSPAPELRITLSRGNGASGGMLLRAYVGDVEQLLSHVAVGAAAAGGGSADAAAQAEAEPSSAASASAAGAAAGADSGANSTDTKSTAAADLSIGETRQLVGMLHALGLGSPVFLPVPAVGHAPTRGSVLCAGAACGPASDGQALEPRAVESALQAAALAAVTQAAGPLATPAGGAGGSHYLASVRALYVGASGTHSASGDSAARGSLLSVEVAPAVATAADPGLGAQQPIHIRSASITPAHTTTPLGAAPAINLSGAVLVPLDASAPDVARAVAAAAAAATDADADAAVAADAADDGAAGVSVDPALLAMSAEERQLHLAGRIMAEVRALVGRPVHPAEPLIAAGVDSRAGMELRRGLSEALGVALPVTLLYDHQSVEEIVGYIEGQLSRQGAEAAADESPEEDEGEEYLSEEGSQSDGSDAEDDGEEPASRRRRRRGRRGATAASTSTGAAAADGRPQPSNLLKVLRPPSAPKPLFLAAPGVANAQSAYFSFSAFLQWADQPIYVLDKDNDLDIASLARRNALDILAVQPEGPYLIGGHSYGGAVAMAICLLLEEWGHQVGLLVIMDTPRPEQVRPLQPEATECTEEDALELMEMILGALGRDAIGLGSSIVHPRESDEWRAMSLAQKYEFFAPIWRVMRDDAMPVEEVRRQVEFVALAVKRGSEVSDMRRHRYEGRLLGARVLYFRAANPGACDYVNDSRFWMYAHGICWHDLCTDLQVIDVPGDHFSLLRQGPRDMAYMVSALKAHLGAFGWAETLRRDAGGAGAGAGVQLPAEEVEGLAEYLERMGVDASRAQQLAGGGGGAGGGAADRPSGSRLAALPEGAAAGSAAGAAALSASAVPLNPVAAAVLGRSGGTTTTTTAARPSSGMRSVAAAAPAGPAAASAVASSRAAASGPMGQQLEGVDVVFVIDDAGRRLPPALEAALAGLQCPAFGLQLPPNSQLADIRSAQALAQQLCAAGTAAVAPLLQPPPPPPAAAASGASGSRRRAATTLRRTAAGPAAAASSSAAASASAAASRRAGTRRTLTVAVIGVGFAAAVAYEVAVQLQPPPGAATGGGLVATVLLVLEDPRLRRCCEAVGQPWFQLRDWVAAWRPDLDLAEFAAVGRLLEEQGHSSQMEYVAGLAPPGLPRSQWEVMADETARAATARAGYAWEELQYSWAVLYGMIEAVQRESAGAAADAAAAQLEQPATGSSAPPPLPPWEDFLLDLYALVDRPESQLDYLARYRPAGALGEVEWDTAVRDTLWTASYLKSISHTHKPDRPFLGESLFLHAAPPTAGVINGSVRDVMAGWAAGATRSFAPLVQPLRMVRLTELPAEPTAADHPTGAPPPPPVPEEPAALAASAAGGGSFGSSFQTPSGQTSTVTAATASATLVLPITARQLQVLLAEAAACQQRVAATRQQLAAAATTYGAPLLPVLPYAAGGARGSGGGGGLEAVGRQSSAASSISFVLVSAQRSSGGGSAPTSGSGGGAASLEAAPAHGVQGPAVSIAALNRLCPMGQGISVASTAAPAPQLLAAGVAGVAAAAASFPTQMQTSQPVWMLHDETGGTGGAVRALAELLQLPVYGINMPDPAATAAAAAAAGSAGPSAGCSSHATAAVAPSLDRLAEHYAAAVVAGQPHGPYCLAATSAFGCIAAFGVATALEQQGHDVMLVLLDGPPCPPSTGIVDPAYCSLYQTLLQHSLYGGGGGSAAAAAAAATAGAAAPPQPQALPDLATFVATLQSRGASPDDAASLMAASGSFRPAGMAQDAWSAAVLGAVRRAAVLRPLESGYRPSASFAGPVAVVLPEDRHGAAFLDATRQCCDGTLTALTLECRHGSALASDEARRAAAAAVMEAVCEMMQML</sequence>
<dbReference type="InterPro" id="IPR001031">
    <property type="entry name" value="Thioesterase"/>
</dbReference>
<feature type="compositionally biased region" description="Gly residues" evidence="4">
    <location>
        <begin position="1520"/>
        <end position="1530"/>
    </location>
</feature>
<feature type="compositionally biased region" description="Acidic residues" evidence="4">
    <location>
        <begin position="1116"/>
        <end position="1131"/>
    </location>
</feature>
<proteinExistence type="predicted"/>
<dbReference type="InterPro" id="IPR014030">
    <property type="entry name" value="Ketoacyl_synth_N"/>
</dbReference>
<dbReference type="Pfam" id="PF00975">
    <property type="entry name" value="Thioesterase"/>
    <property type="match status" value="2"/>
</dbReference>
<evidence type="ECO:0000259" key="5">
    <source>
        <dbReference type="PROSITE" id="PS50075"/>
    </source>
</evidence>
<evidence type="ECO:0000256" key="4">
    <source>
        <dbReference type="SAM" id="MobiDB-lite"/>
    </source>
</evidence>
<evidence type="ECO:0000256" key="3">
    <source>
        <dbReference type="ARBA" id="ARBA00022679"/>
    </source>
</evidence>
<dbReference type="CDD" id="cd00833">
    <property type="entry name" value="PKS"/>
    <property type="match status" value="1"/>
</dbReference>
<feature type="domain" description="Carrier" evidence="5">
    <location>
        <begin position="28"/>
        <end position="103"/>
    </location>
</feature>
<gene>
    <name evidence="7" type="ORF">GPECTOR_46g286</name>
</gene>
<keyword evidence="2" id="KW-0597">Phosphoprotein</keyword>
<dbReference type="SMART" id="SM00825">
    <property type="entry name" value="PKS_KS"/>
    <property type="match status" value="1"/>
</dbReference>
<feature type="domain" description="Carrier" evidence="5">
    <location>
        <begin position="1031"/>
        <end position="1108"/>
    </location>
</feature>
<dbReference type="Gene3D" id="3.40.50.1820">
    <property type="entry name" value="alpha/beta hydrolase"/>
    <property type="match status" value="2"/>
</dbReference>
<keyword evidence="3" id="KW-0808">Transferase</keyword>
<dbReference type="PROSITE" id="PS50075">
    <property type="entry name" value="CARRIER"/>
    <property type="match status" value="2"/>
</dbReference>
<dbReference type="GO" id="GO:0031177">
    <property type="term" value="F:phosphopantetheine binding"/>
    <property type="evidence" value="ECO:0007669"/>
    <property type="project" value="InterPro"/>
</dbReference>
<dbReference type="SUPFAM" id="SSF47336">
    <property type="entry name" value="ACP-like"/>
    <property type="match status" value="2"/>
</dbReference>
<dbReference type="InterPro" id="IPR029058">
    <property type="entry name" value="AB_hydrolase_fold"/>
</dbReference>
<feature type="region of interest" description="Disordered" evidence="4">
    <location>
        <begin position="1689"/>
        <end position="1723"/>
    </location>
</feature>
<feature type="region of interest" description="Disordered" evidence="4">
    <location>
        <begin position="1111"/>
        <end position="1184"/>
    </location>
</feature>
<dbReference type="InterPro" id="IPR050091">
    <property type="entry name" value="PKS_NRPS_Biosynth_Enz"/>
</dbReference>
<dbReference type="SUPFAM" id="SSF53901">
    <property type="entry name" value="Thiolase-like"/>
    <property type="match status" value="1"/>
</dbReference>
<name>A0A150G8P5_GONPE</name>
<feature type="region of interest" description="Disordered" evidence="4">
    <location>
        <begin position="1517"/>
        <end position="1537"/>
    </location>
</feature>
<feature type="compositionally biased region" description="Low complexity" evidence="4">
    <location>
        <begin position="2074"/>
        <end position="2083"/>
    </location>
</feature>
<dbReference type="GO" id="GO:0006633">
    <property type="term" value="P:fatty acid biosynthetic process"/>
    <property type="evidence" value="ECO:0007669"/>
    <property type="project" value="InterPro"/>
</dbReference>
<feature type="compositionally biased region" description="Low complexity" evidence="4">
    <location>
        <begin position="1699"/>
        <end position="1723"/>
    </location>
</feature>
<dbReference type="InterPro" id="IPR014031">
    <property type="entry name" value="Ketoacyl_synth_C"/>
</dbReference>
<dbReference type="PROSITE" id="PS00012">
    <property type="entry name" value="PHOSPHOPANTETHEINE"/>
    <property type="match status" value="1"/>
</dbReference>
<dbReference type="PANTHER" id="PTHR43775:SF37">
    <property type="entry name" value="SI:DKEY-61P9.11"/>
    <property type="match status" value="1"/>
</dbReference>